<accession>A0A0V1B0Z1</accession>
<dbReference type="EMBL" id="JYDH01000134">
    <property type="protein sequence ID" value="KRY30699.1"/>
    <property type="molecule type" value="Genomic_DNA"/>
</dbReference>
<proteinExistence type="predicted"/>
<dbReference type="InParanoid" id="A0A0V1B0Z1"/>
<evidence type="ECO:0000313" key="1">
    <source>
        <dbReference type="EMBL" id="KRY30699.1"/>
    </source>
</evidence>
<dbReference type="AlphaFoldDB" id="A0A0V1B0Z1"/>
<reference evidence="1 2" key="1">
    <citation type="submission" date="2015-01" db="EMBL/GenBank/DDBJ databases">
        <title>Evolution of Trichinella species and genotypes.</title>
        <authorList>
            <person name="Korhonen P.K."/>
            <person name="Edoardo P."/>
            <person name="Giuseppe L.R."/>
            <person name="Gasser R.B."/>
        </authorList>
    </citation>
    <scope>NUCLEOTIDE SEQUENCE [LARGE SCALE GENOMIC DNA]</scope>
    <source>
        <strain evidence="1">ISS3</strain>
    </source>
</reference>
<organism evidence="1 2">
    <name type="scientific">Trichinella spiralis</name>
    <name type="common">Trichina worm</name>
    <dbReference type="NCBI Taxonomy" id="6334"/>
    <lineage>
        <taxon>Eukaryota</taxon>
        <taxon>Metazoa</taxon>
        <taxon>Ecdysozoa</taxon>
        <taxon>Nematoda</taxon>
        <taxon>Enoplea</taxon>
        <taxon>Dorylaimia</taxon>
        <taxon>Trichinellida</taxon>
        <taxon>Trichinellidae</taxon>
        <taxon>Trichinella</taxon>
    </lineage>
</organism>
<evidence type="ECO:0000313" key="2">
    <source>
        <dbReference type="Proteomes" id="UP000054776"/>
    </source>
</evidence>
<sequence length="90" mass="10519">MVRFQVRAPAELGLVALCNQQCLNSSTDTIHWPTFGNRCFATWTPYLYRTFRLEDHCNPHTELTNKCYLITQQRRQYAIKPRLTSSVAIL</sequence>
<keyword evidence="2" id="KW-1185">Reference proteome</keyword>
<comment type="caution">
    <text evidence="1">The sequence shown here is derived from an EMBL/GenBank/DDBJ whole genome shotgun (WGS) entry which is preliminary data.</text>
</comment>
<dbReference type="Proteomes" id="UP000054776">
    <property type="component" value="Unassembled WGS sequence"/>
</dbReference>
<name>A0A0V1B0Z1_TRISP</name>
<gene>
    <name evidence="1" type="ORF">T01_12112</name>
</gene>
<protein>
    <submittedName>
        <fullName evidence="1">Uncharacterized protein</fullName>
    </submittedName>
</protein>